<protein>
    <submittedName>
        <fullName evidence="1">Phosphohistidine phosphatase</fullName>
    </submittedName>
</protein>
<dbReference type="SUPFAM" id="SSF53254">
    <property type="entry name" value="Phosphoglycerate mutase-like"/>
    <property type="match status" value="1"/>
</dbReference>
<dbReference type="Gene3D" id="3.40.50.1240">
    <property type="entry name" value="Phosphoglycerate mutase-like"/>
    <property type="match status" value="1"/>
</dbReference>
<dbReference type="AlphaFoldDB" id="A0A366DPB7"/>
<accession>A0A366DPB7</accession>
<proteinExistence type="predicted"/>
<comment type="caution">
    <text evidence="1">The sequence shown here is derived from an EMBL/GenBank/DDBJ whole genome shotgun (WGS) entry which is preliminary data.</text>
</comment>
<dbReference type="PANTHER" id="PTHR47623">
    <property type="entry name" value="OS09G0287300 PROTEIN"/>
    <property type="match status" value="1"/>
</dbReference>
<evidence type="ECO:0000313" key="2">
    <source>
        <dbReference type="Proteomes" id="UP000252893"/>
    </source>
</evidence>
<evidence type="ECO:0000313" key="1">
    <source>
        <dbReference type="EMBL" id="RBO91937.1"/>
    </source>
</evidence>
<keyword evidence="2" id="KW-1185">Reference proteome</keyword>
<dbReference type="InterPro" id="IPR029033">
    <property type="entry name" value="His_PPase_superfam"/>
</dbReference>
<organism evidence="1 2">
    <name type="scientific">Pseudochrobactrum asaccharolyticum</name>
    <dbReference type="NCBI Taxonomy" id="354351"/>
    <lineage>
        <taxon>Bacteria</taxon>
        <taxon>Pseudomonadati</taxon>
        <taxon>Pseudomonadota</taxon>
        <taxon>Alphaproteobacteria</taxon>
        <taxon>Hyphomicrobiales</taxon>
        <taxon>Brucellaceae</taxon>
        <taxon>Pseudochrobactrum</taxon>
    </lineage>
</organism>
<dbReference type="EMBL" id="QNRH01000008">
    <property type="protein sequence ID" value="RBO91937.1"/>
    <property type="molecule type" value="Genomic_DNA"/>
</dbReference>
<dbReference type="OrthoDB" id="9810154at2"/>
<dbReference type="Proteomes" id="UP000252893">
    <property type="component" value="Unassembled WGS sequence"/>
</dbReference>
<reference evidence="1 2" key="1">
    <citation type="submission" date="2018-06" db="EMBL/GenBank/DDBJ databases">
        <title>Genomic Encyclopedia of Type Strains, Phase IV (KMG-IV): sequencing the most valuable type-strain genomes for metagenomic binning, comparative biology and taxonomic classification.</title>
        <authorList>
            <person name="Goeker M."/>
        </authorList>
    </citation>
    <scope>NUCLEOTIDE SEQUENCE [LARGE SCALE GENOMIC DNA]</scope>
    <source>
        <strain evidence="1 2">DSM 25619</strain>
    </source>
</reference>
<dbReference type="PANTHER" id="PTHR47623:SF1">
    <property type="entry name" value="OS09G0287300 PROTEIN"/>
    <property type="match status" value="1"/>
</dbReference>
<dbReference type="RefSeq" id="WP_147245614.1">
    <property type="nucleotide sequence ID" value="NZ_JBHEEG010000001.1"/>
</dbReference>
<dbReference type="Pfam" id="PF00300">
    <property type="entry name" value="His_Phos_1"/>
    <property type="match status" value="1"/>
</dbReference>
<dbReference type="InterPro" id="IPR013078">
    <property type="entry name" value="His_Pase_superF_clade-1"/>
</dbReference>
<sequence length="182" mass="19854">MQNLQNIVMRTILLLRHAQAVLPDSSGKDFDRQLSSAGKTDALQQAERLIKSGIIPDFILCSPALRTLQTAEIFSAAITSAFPEISITPQYASSLYRTNASGYLYEIREQAPQDAQCVLLVGHNPSIEDCALLFAQPDSPLAQRIGYGFPTAGVAQIETNAEFADITPENARLTALFLPQED</sequence>
<name>A0A366DPB7_9HYPH</name>
<dbReference type="CDD" id="cd07040">
    <property type="entry name" value="HP"/>
    <property type="match status" value="1"/>
</dbReference>
<dbReference type="SMART" id="SM00855">
    <property type="entry name" value="PGAM"/>
    <property type="match status" value="1"/>
</dbReference>
<gene>
    <name evidence="1" type="ORF">DFR47_10881</name>
</gene>